<dbReference type="OrthoDB" id="573993at2"/>
<gene>
    <name evidence="1" type="ORF">TPSD3_13820</name>
</gene>
<dbReference type="RefSeq" id="WP_086489112.1">
    <property type="nucleotide sequence ID" value="NZ_MSLT01000023.1"/>
</dbReference>
<keyword evidence="2" id="KW-1185">Reference proteome</keyword>
<dbReference type="InterPro" id="IPR057930">
    <property type="entry name" value="Antitoxin_put"/>
</dbReference>
<protein>
    <submittedName>
        <fullName evidence="1">Uncharacterized protein</fullName>
    </submittedName>
</protein>
<comment type="caution">
    <text evidence="1">The sequence shown here is derived from an EMBL/GenBank/DDBJ whole genome shotgun (WGS) entry which is preliminary data.</text>
</comment>
<dbReference type="AlphaFoldDB" id="A0A251X4A9"/>
<proteinExistence type="predicted"/>
<dbReference type="Pfam" id="PF25734">
    <property type="entry name" value="RelB_like_antitoxin"/>
    <property type="match status" value="1"/>
</dbReference>
<dbReference type="EMBL" id="MSLT01000023">
    <property type="protein sequence ID" value="OUD12195.1"/>
    <property type="molecule type" value="Genomic_DNA"/>
</dbReference>
<evidence type="ECO:0000313" key="1">
    <source>
        <dbReference type="EMBL" id="OUD12195.1"/>
    </source>
</evidence>
<accession>A0A251X4A9</accession>
<reference evidence="1 2" key="1">
    <citation type="submission" date="2016-12" db="EMBL/GenBank/DDBJ databases">
        <title>Thioflexothrix psekupsii D3 genome sequencing and assembly.</title>
        <authorList>
            <person name="Fomenkov A."/>
            <person name="Vincze T."/>
            <person name="Grabovich M."/>
            <person name="Anton B.P."/>
            <person name="Dubinina G."/>
            <person name="Orlova M."/>
            <person name="Belousova E."/>
            <person name="Roberts R.J."/>
        </authorList>
    </citation>
    <scope>NUCLEOTIDE SEQUENCE [LARGE SCALE GENOMIC DNA]</scope>
    <source>
        <strain evidence="1">D3</strain>
    </source>
</reference>
<name>A0A251X4A9_9GAMM</name>
<sequence>MHLNIDDQQLKELLKQAFFELMQERQNDIVDLMWEVMEDKALGQAIIEGREGDFVDEEEIFSVLREQI</sequence>
<evidence type="ECO:0000313" key="2">
    <source>
        <dbReference type="Proteomes" id="UP000194798"/>
    </source>
</evidence>
<organism evidence="1 2">
    <name type="scientific">Thioflexithrix psekupsensis</name>
    <dbReference type="NCBI Taxonomy" id="1570016"/>
    <lineage>
        <taxon>Bacteria</taxon>
        <taxon>Pseudomonadati</taxon>
        <taxon>Pseudomonadota</taxon>
        <taxon>Gammaproteobacteria</taxon>
        <taxon>Thiotrichales</taxon>
        <taxon>Thioflexithrix</taxon>
    </lineage>
</organism>
<dbReference type="Proteomes" id="UP000194798">
    <property type="component" value="Unassembled WGS sequence"/>
</dbReference>